<keyword evidence="1" id="KW-0472">Membrane</keyword>
<evidence type="ECO:0000256" key="1">
    <source>
        <dbReference type="SAM" id="Phobius"/>
    </source>
</evidence>
<dbReference type="Pfam" id="PF20181">
    <property type="entry name" value="DUF6544"/>
    <property type="match status" value="1"/>
</dbReference>
<organism evidence="2 3">
    <name type="scientific">Flavihumibacter fluminis</name>
    <dbReference type="NCBI Taxonomy" id="2909236"/>
    <lineage>
        <taxon>Bacteria</taxon>
        <taxon>Pseudomonadati</taxon>
        <taxon>Bacteroidota</taxon>
        <taxon>Chitinophagia</taxon>
        <taxon>Chitinophagales</taxon>
        <taxon>Chitinophagaceae</taxon>
        <taxon>Flavihumibacter</taxon>
    </lineage>
</organism>
<feature type="transmembrane region" description="Helical" evidence="1">
    <location>
        <begin position="27"/>
        <end position="45"/>
    </location>
</feature>
<feature type="transmembrane region" description="Helical" evidence="1">
    <location>
        <begin position="50"/>
        <end position="67"/>
    </location>
</feature>
<dbReference type="EMBL" id="JAKEVY010000001">
    <property type="protein sequence ID" value="MCF1713565.1"/>
    <property type="molecule type" value="Genomic_DNA"/>
</dbReference>
<keyword evidence="1" id="KW-0812">Transmembrane</keyword>
<keyword evidence="1" id="KW-1133">Transmembrane helix</keyword>
<comment type="caution">
    <text evidence="2">The sequence shown here is derived from an EMBL/GenBank/DDBJ whole genome shotgun (WGS) entry which is preliminary data.</text>
</comment>
<protein>
    <submittedName>
        <fullName evidence="2">Uncharacterized protein</fullName>
    </submittedName>
</protein>
<dbReference type="RefSeq" id="WP_234864095.1">
    <property type="nucleotide sequence ID" value="NZ_JAKEVY010000001.1"/>
</dbReference>
<evidence type="ECO:0000313" key="2">
    <source>
        <dbReference type="EMBL" id="MCF1713565.1"/>
    </source>
</evidence>
<dbReference type="Proteomes" id="UP001200145">
    <property type="component" value="Unassembled WGS sequence"/>
</dbReference>
<keyword evidence="3" id="KW-1185">Reference proteome</keyword>
<reference evidence="2 3" key="1">
    <citation type="submission" date="2022-01" db="EMBL/GenBank/DDBJ databases">
        <title>Flavihumibacter sp. nov., isolated from sediment of a river.</title>
        <authorList>
            <person name="Liu H."/>
        </authorList>
    </citation>
    <scope>NUCLEOTIDE SEQUENCE [LARGE SCALE GENOMIC DNA]</scope>
    <source>
        <strain evidence="2 3">RY-1</strain>
    </source>
</reference>
<name>A0ABS9BE42_9BACT</name>
<feature type="transmembrane region" description="Helical" evidence="1">
    <location>
        <begin position="73"/>
        <end position="97"/>
    </location>
</feature>
<gene>
    <name evidence="2" type="ORF">L0U88_02840</name>
</gene>
<evidence type="ECO:0000313" key="3">
    <source>
        <dbReference type="Proteomes" id="UP001200145"/>
    </source>
</evidence>
<dbReference type="InterPro" id="IPR046674">
    <property type="entry name" value="DUF6544"/>
</dbReference>
<proteinExistence type="predicted"/>
<accession>A0ABS9BE42</accession>
<sequence length="353" mass="40337">MKILFLVLILLHAGIHFLGLRKSPQFGWLWVVAGVLLLLFAYLYFSAANYAWFAGGVAILISQWLIFSDWKEARFGTIINLLLLIIVLVEFGVFRMLKRFDTLVESRLKINATNSSQLITEADLVHLPLIVQQYLSYTNSVGKPKVFNFRAVFKGGMRSNPDDSYMPMKTLQYNFTEEPSRFFRFTATKAGVPVSGIHSYDTSGAVFNVKLLNWFPIIDAKGDQLKQAETVTVLNDFCFIAPAALIDKRIQWEQVNDTVVIARFTNPPFTVSASLYFTAEGQLVNFISNDRFETDGKTYKNYPWLTPVSDYKELNGYRLGTRAGLWYDRPDGKFQYGDLELVEVEYNITRPLD</sequence>